<feature type="transmembrane region" description="Helical" evidence="1">
    <location>
        <begin position="255"/>
        <end position="274"/>
    </location>
</feature>
<feature type="transmembrane region" description="Helical" evidence="1">
    <location>
        <begin position="183"/>
        <end position="201"/>
    </location>
</feature>
<feature type="transmembrane region" description="Helical" evidence="1">
    <location>
        <begin position="342"/>
        <end position="363"/>
    </location>
</feature>
<feature type="transmembrane region" description="Helical" evidence="1">
    <location>
        <begin position="383"/>
        <end position="416"/>
    </location>
</feature>
<feature type="transmembrane region" description="Helical" evidence="1">
    <location>
        <begin position="45"/>
        <end position="67"/>
    </location>
</feature>
<dbReference type="PANTHER" id="PTHR37422:SF21">
    <property type="entry name" value="EXOQ-LIKE PROTEIN"/>
    <property type="match status" value="1"/>
</dbReference>
<feature type="transmembrane region" description="Helical" evidence="1">
    <location>
        <begin position="107"/>
        <end position="127"/>
    </location>
</feature>
<evidence type="ECO:0000313" key="2">
    <source>
        <dbReference type="EMBL" id="TPW77230.1"/>
    </source>
</evidence>
<comment type="caution">
    <text evidence="2">The sequence shown here is derived from an EMBL/GenBank/DDBJ whole genome shotgun (WGS) entry which is preliminary data.</text>
</comment>
<sequence length="440" mass="47587">MSGRGATPAPRRRVVVELIAHPRTSQALAVIIATTSLSSSFLRSLMGWGGLLAVLGATLLLAGISLWSQRERIEWRGVLPISLLAFFGWMIVSVFLSQYTWITAGSVVYALLFGLLGTWLALARDLIQVIRAFGDALRAILLTSLVLEVLSGIILDVPLKVFGITGSIANGGPIQGIAGTRNYLGYLACLAVITFLTEWRTRSVERPRALFSLALAAITLLFARSPVTFVVLVVVGVAAVAVYALRRVPARRRPIAQFVVAAVVLMGAIAAWLLRGRIIQLLNAASDFDSRSGQWSRILQLSQLHQLEGWGWVGVWRPEVFPYSVLTDDGGKRYDSALNGALDVYFQLGIIGVILLGAAFALALTRAWLVGTENPNTTYAWPALALVLLAATSLAESYLLFEGGLLLFVTCALAAARKRSWRHRLSAPKGTGREDAPRAD</sequence>
<keyword evidence="1" id="KW-1133">Transmembrane helix</keyword>
<reference evidence="2 3" key="1">
    <citation type="submission" date="2019-06" db="EMBL/GenBank/DDBJ databases">
        <authorList>
            <person name="Li F."/>
        </authorList>
    </citation>
    <scope>NUCLEOTIDE SEQUENCE [LARGE SCALE GENOMIC DNA]</scope>
    <source>
        <strain evidence="2 3">10F1D-1</strain>
    </source>
</reference>
<dbReference type="RefSeq" id="WP_141161758.1">
    <property type="nucleotide sequence ID" value="NZ_VHQG01000001.1"/>
</dbReference>
<dbReference type="OrthoDB" id="5123754at2"/>
<keyword evidence="1" id="KW-0812">Transmembrane</keyword>
<dbReference type="Proteomes" id="UP000316252">
    <property type="component" value="Unassembled WGS sequence"/>
</dbReference>
<proteinExistence type="predicted"/>
<keyword evidence="3" id="KW-1185">Reference proteome</keyword>
<feature type="transmembrane region" description="Helical" evidence="1">
    <location>
        <begin position="213"/>
        <end position="243"/>
    </location>
</feature>
<feature type="transmembrane region" description="Helical" evidence="1">
    <location>
        <begin position="139"/>
        <end position="163"/>
    </location>
</feature>
<accession>A0A506Y6T9</accession>
<dbReference type="PANTHER" id="PTHR37422">
    <property type="entry name" value="TEICHURONIC ACID BIOSYNTHESIS PROTEIN TUAE"/>
    <property type="match status" value="1"/>
</dbReference>
<gene>
    <name evidence="2" type="ORF">FJ657_00525</name>
</gene>
<name>A0A506Y6T9_9MICO</name>
<dbReference type="EMBL" id="VHQG01000001">
    <property type="protein sequence ID" value="TPW77230.1"/>
    <property type="molecule type" value="Genomic_DNA"/>
</dbReference>
<dbReference type="AlphaFoldDB" id="A0A506Y6T9"/>
<dbReference type="InterPro" id="IPR051533">
    <property type="entry name" value="WaaL-like"/>
</dbReference>
<feature type="transmembrane region" description="Helical" evidence="1">
    <location>
        <begin position="79"/>
        <end position="101"/>
    </location>
</feature>
<evidence type="ECO:0000256" key="1">
    <source>
        <dbReference type="SAM" id="Phobius"/>
    </source>
</evidence>
<keyword evidence="1" id="KW-0472">Membrane</keyword>
<protein>
    <submittedName>
        <fullName evidence="2">Exopolysaccharide production protein</fullName>
    </submittedName>
</protein>
<evidence type="ECO:0000313" key="3">
    <source>
        <dbReference type="Proteomes" id="UP000316252"/>
    </source>
</evidence>
<organism evidence="2 3">
    <name type="scientific">Schumannella soli</name>
    <dbReference type="NCBI Taxonomy" id="2590779"/>
    <lineage>
        <taxon>Bacteria</taxon>
        <taxon>Bacillati</taxon>
        <taxon>Actinomycetota</taxon>
        <taxon>Actinomycetes</taxon>
        <taxon>Micrococcales</taxon>
        <taxon>Microbacteriaceae</taxon>
        <taxon>Schumannella</taxon>
    </lineage>
</organism>